<feature type="compositionally biased region" description="Basic and acidic residues" evidence="1">
    <location>
        <begin position="1"/>
        <end position="10"/>
    </location>
</feature>
<evidence type="ECO:0000313" key="3">
    <source>
        <dbReference type="Proteomes" id="UP000595362"/>
    </source>
</evidence>
<dbReference type="Proteomes" id="UP000595362">
    <property type="component" value="Chromosome"/>
</dbReference>
<evidence type="ECO:0000256" key="1">
    <source>
        <dbReference type="SAM" id="MobiDB-lite"/>
    </source>
</evidence>
<dbReference type="EMBL" id="CP066681">
    <property type="protein sequence ID" value="QQG36304.1"/>
    <property type="molecule type" value="Genomic_DNA"/>
</dbReference>
<protein>
    <submittedName>
        <fullName evidence="2">Uncharacterized protein</fullName>
    </submittedName>
</protein>
<reference evidence="2 3" key="1">
    <citation type="submission" date="2020-07" db="EMBL/GenBank/DDBJ databases">
        <title>Huge and variable diversity of episymbiotic CPR bacteria and DPANN archaea in groundwater ecosystems.</title>
        <authorList>
            <person name="He C.Y."/>
            <person name="Keren R."/>
            <person name="Whittaker M."/>
            <person name="Farag I.F."/>
            <person name="Doudna J."/>
            <person name="Cate J.H.D."/>
            <person name="Banfield J.F."/>
        </authorList>
    </citation>
    <scope>NUCLEOTIDE SEQUENCE [LARGE SCALE GENOMIC DNA]</scope>
    <source>
        <strain evidence="2">NC_groundwater_70_Ag_B-0.1um_54_66</strain>
    </source>
</reference>
<dbReference type="AlphaFoldDB" id="A0A7T5UGI5"/>
<proteinExistence type="predicted"/>
<sequence>MSKMIKEAQRSLDGLNGNAGGSVLGSFFIEETSCNDNQMMDFMHPNSECVKLIMQ</sequence>
<accession>A0A7T5UGI5</accession>
<name>A0A7T5UGI5_9BACT</name>
<feature type="region of interest" description="Disordered" evidence="1">
    <location>
        <begin position="1"/>
        <end position="20"/>
    </location>
</feature>
<evidence type="ECO:0000313" key="2">
    <source>
        <dbReference type="EMBL" id="QQG36304.1"/>
    </source>
</evidence>
<gene>
    <name evidence="2" type="ORF">HYS17_00485</name>
</gene>
<organism evidence="2 3">
    <name type="scientific">Micavibrio aeruginosavorus</name>
    <dbReference type="NCBI Taxonomy" id="349221"/>
    <lineage>
        <taxon>Bacteria</taxon>
        <taxon>Pseudomonadati</taxon>
        <taxon>Bdellovibrionota</taxon>
        <taxon>Bdellovibrionia</taxon>
        <taxon>Bdellovibrionales</taxon>
        <taxon>Pseudobdellovibrionaceae</taxon>
        <taxon>Micavibrio</taxon>
    </lineage>
</organism>